<protein>
    <submittedName>
        <fullName evidence="2">Uncharacterized protein</fullName>
    </submittedName>
</protein>
<sequence length="331" mass="37495">MTRRFSECRDTAEEQKVQLHLLRNTVAFQENNLKDLEARAEKASEDLRQALGQSRELEVRLDAAKDREKNLLEQNQLLLSEKDTANQTLRALQNQTAEAHMRELSLSRQSSKITTELDIVVAKNKDLEQEANLYRRKHAVSSGALKALQKQFDEQSVALGNLQEQLHSAELRTSEVASDFKSEIAYLREQKGSLEARLDTALREGNAKSEMLIALRTEASRKEGAIEALLHEEKQRGDEGRRQIVETESKVQSLHRELDLRNKRVQDMEKCLAKHADEVAKLTSRVAELAATEQALSIRAMTITQRYAKNDLVNPFYSSVFPVATTGCISL</sequence>
<name>A0A0C3JEM8_PISTI</name>
<dbReference type="HOGENOM" id="CLU_839682_0_0_1"/>
<keyword evidence="3" id="KW-1185">Reference proteome</keyword>
<proteinExistence type="predicted"/>
<dbReference type="Proteomes" id="UP000054217">
    <property type="component" value="Unassembled WGS sequence"/>
</dbReference>
<evidence type="ECO:0000313" key="3">
    <source>
        <dbReference type="Proteomes" id="UP000054217"/>
    </source>
</evidence>
<dbReference type="InParanoid" id="A0A0C3JEM8"/>
<reference evidence="3" key="2">
    <citation type="submission" date="2015-01" db="EMBL/GenBank/DDBJ databases">
        <title>Evolutionary Origins and Diversification of the Mycorrhizal Mutualists.</title>
        <authorList>
            <consortium name="DOE Joint Genome Institute"/>
            <consortium name="Mycorrhizal Genomics Consortium"/>
            <person name="Kohler A."/>
            <person name="Kuo A."/>
            <person name="Nagy L.G."/>
            <person name="Floudas D."/>
            <person name="Copeland A."/>
            <person name="Barry K.W."/>
            <person name="Cichocki N."/>
            <person name="Veneault-Fourrey C."/>
            <person name="LaButti K."/>
            <person name="Lindquist E.A."/>
            <person name="Lipzen A."/>
            <person name="Lundell T."/>
            <person name="Morin E."/>
            <person name="Murat C."/>
            <person name="Riley R."/>
            <person name="Ohm R."/>
            <person name="Sun H."/>
            <person name="Tunlid A."/>
            <person name="Henrissat B."/>
            <person name="Grigoriev I.V."/>
            <person name="Hibbett D.S."/>
            <person name="Martin F."/>
        </authorList>
    </citation>
    <scope>NUCLEOTIDE SEQUENCE [LARGE SCALE GENOMIC DNA]</scope>
    <source>
        <strain evidence="3">Marx 270</strain>
    </source>
</reference>
<gene>
    <name evidence="2" type="ORF">M404DRAFT_387807</name>
</gene>
<feature type="coiled-coil region" evidence="1">
    <location>
        <begin position="12"/>
        <end position="204"/>
    </location>
</feature>
<dbReference type="AlphaFoldDB" id="A0A0C3JEM8"/>
<dbReference type="OrthoDB" id="3246510at2759"/>
<keyword evidence="1" id="KW-0175">Coiled coil</keyword>
<accession>A0A0C3JEM8</accession>
<dbReference type="EMBL" id="KN831959">
    <property type="protein sequence ID" value="KIO07543.1"/>
    <property type="molecule type" value="Genomic_DNA"/>
</dbReference>
<evidence type="ECO:0000256" key="1">
    <source>
        <dbReference type="SAM" id="Coils"/>
    </source>
</evidence>
<reference evidence="2 3" key="1">
    <citation type="submission" date="2014-04" db="EMBL/GenBank/DDBJ databases">
        <authorList>
            <consortium name="DOE Joint Genome Institute"/>
            <person name="Kuo A."/>
            <person name="Kohler A."/>
            <person name="Costa M.D."/>
            <person name="Nagy L.G."/>
            <person name="Floudas D."/>
            <person name="Copeland A."/>
            <person name="Barry K.W."/>
            <person name="Cichocki N."/>
            <person name="Veneault-Fourrey C."/>
            <person name="LaButti K."/>
            <person name="Lindquist E.A."/>
            <person name="Lipzen A."/>
            <person name="Lundell T."/>
            <person name="Morin E."/>
            <person name="Murat C."/>
            <person name="Sun H."/>
            <person name="Tunlid A."/>
            <person name="Henrissat B."/>
            <person name="Grigoriev I.V."/>
            <person name="Hibbett D.S."/>
            <person name="Martin F."/>
            <person name="Nordberg H.P."/>
            <person name="Cantor M.N."/>
            <person name="Hua S.X."/>
        </authorList>
    </citation>
    <scope>NUCLEOTIDE SEQUENCE [LARGE SCALE GENOMIC DNA]</scope>
    <source>
        <strain evidence="2 3">Marx 270</strain>
    </source>
</reference>
<dbReference type="STRING" id="870435.A0A0C3JEM8"/>
<organism evidence="2 3">
    <name type="scientific">Pisolithus tinctorius Marx 270</name>
    <dbReference type="NCBI Taxonomy" id="870435"/>
    <lineage>
        <taxon>Eukaryota</taxon>
        <taxon>Fungi</taxon>
        <taxon>Dikarya</taxon>
        <taxon>Basidiomycota</taxon>
        <taxon>Agaricomycotina</taxon>
        <taxon>Agaricomycetes</taxon>
        <taxon>Agaricomycetidae</taxon>
        <taxon>Boletales</taxon>
        <taxon>Sclerodermatineae</taxon>
        <taxon>Pisolithaceae</taxon>
        <taxon>Pisolithus</taxon>
    </lineage>
</organism>
<evidence type="ECO:0000313" key="2">
    <source>
        <dbReference type="EMBL" id="KIO07543.1"/>
    </source>
</evidence>